<protein>
    <submittedName>
        <fullName evidence="1">Uncharacterized protein</fullName>
    </submittedName>
</protein>
<organism evidence="1 2">
    <name type="scientific">Clonorchis sinensis</name>
    <name type="common">Chinese liver fluke</name>
    <dbReference type="NCBI Taxonomy" id="79923"/>
    <lineage>
        <taxon>Eukaryota</taxon>
        <taxon>Metazoa</taxon>
        <taxon>Spiralia</taxon>
        <taxon>Lophotrochozoa</taxon>
        <taxon>Platyhelminthes</taxon>
        <taxon>Trematoda</taxon>
        <taxon>Digenea</taxon>
        <taxon>Opisthorchiida</taxon>
        <taxon>Opisthorchiata</taxon>
        <taxon>Opisthorchiidae</taxon>
        <taxon>Clonorchis</taxon>
    </lineage>
</organism>
<accession>A0A419PLM5</accession>
<keyword evidence="2" id="KW-1185">Reference proteome</keyword>
<comment type="caution">
    <text evidence="1">The sequence shown here is derived from an EMBL/GenBank/DDBJ whole genome shotgun (WGS) entry which is preliminary data.</text>
</comment>
<reference evidence="1 2" key="2">
    <citation type="journal article" date="2021" name="Genomics">
        <title>High-quality reference genome for Clonorchis sinensis.</title>
        <authorList>
            <person name="Young N.D."/>
            <person name="Stroehlein A.J."/>
            <person name="Kinkar L."/>
            <person name="Wang T."/>
            <person name="Sohn W.M."/>
            <person name="Chang B.C.H."/>
            <person name="Kaur P."/>
            <person name="Weisz D."/>
            <person name="Dudchenko O."/>
            <person name="Aiden E.L."/>
            <person name="Korhonen P.K."/>
            <person name="Gasser R.B."/>
        </authorList>
    </citation>
    <scope>NUCLEOTIDE SEQUENCE [LARGE SCALE GENOMIC DNA]</scope>
    <source>
        <strain evidence="1">Cs-k2</strain>
    </source>
</reference>
<dbReference type="AlphaFoldDB" id="A0A419PLM5"/>
<proteinExistence type="predicted"/>
<reference evidence="1 2" key="1">
    <citation type="journal article" date="2018" name="Biotechnol. Adv.">
        <title>Improved genomic resources and new bioinformatic workflow for the carcinogenic parasite Clonorchis sinensis: Biotechnological implications.</title>
        <authorList>
            <person name="Wang D."/>
            <person name="Korhonen P.K."/>
            <person name="Gasser R.B."/>
            <person name="Young N.D."/>
        </authorList>
    </citation>
    <scope>NUCLEOTIDE SEQUENCE [LARGE SCALE GENOMIC DNA]</scope>
    <source>
        <strain evidence="1">Cs-k2</strain>
    </source>
</reference>
<dbReference type="InParanoid" id="A0A419PLM5"/>
<gene>
    <name evidence="1" type="ORF">CSKR_104773</name>
</gene>
<name>A0A419PLM5_CLOSI</name>
<evidence type="ECO:0000313" key="2">
    <source>
        <dbReference type="Proteomes" id="UP000286415"/>
    </source>
</evidence>
<dbReference type="EMBL" id="NIRI02000056">
    <property type="protein sequence ID" value="KAG5442929.1"/>
    <property type="molecule type" value="Genomic_DNA"/>
</dbReference>
<sequence>MTGRSVVRTRPLPLDFPCLGLDNLVVSQPSCFIRMAWELGTERMLQLNNVLTLGYLVTCRIVPHLFGAQLPRHPKEARGCGYCPVAQAYTVEVEMQRSSSNHGPWSH</sequence>
<evidence type="ECO:0000313" key="1">
    <source>
        <dbReference type="EMBL" id="KAG5442929.1"/>
    </source>
</evidence>
<dbReference type="Proteomes" id="UP000286415">
    <property type="component" value="Unassembled WGS sequence"/>
</dbReference>